<dbReference type="SUPFAM" id="SSF49899">
    <property type="entry name" value="Concanavalin A-like lectins/glucanases"/>
    <property type="match status" value="1"/>
</dbReference>
<reference evidence="8" key="1">
    <citation type="submission" date="2025-08" db="UniProtKB">
        <authorList>
            <consortium name="Ensembl"/>
        </authorList>
    </citation>
    <scope>IDENTIFICATION</scope>
</reference>
<dbReference type="Gene3D" id="2.60.120.920">
    <property type="match status" value="1"/>
</dbReference>
<organism evidence="8 9">
    <name type="scientific">Chelydra serpentina</name>
    <name type="common">Snapping turtle</name>
    <name type="synonym">Testudo serpentina</name>
    <dbReference type="NCBI Taxonomy" id="8475"/>
    <lineage>
        <taxon>Eukaryota</taxon>
        <taxon>Metazoa</taxon>
        <taxon>Chordata</taxon>
        <taxon>Craniata</taxon>
        <taxon>Vertebrata</taxon>
        <taxon>Euteleostomi</taxon>
        <taxon>Archelosauria</taxon>
        <taxon>Testudinata</taxon>
        <taxon>Testudines</taxon>
        <taxon>Cryptodira</taxon>
        <taxon>Durocryptodira</taxon>
        <taxon>Americhelydia</taxon>
        <taxon>Chelydroidea</taxon>
        <taxon>Chelydridae</taxon>
        <taxon>Chelydra</taxon>
    </lineage>
</organism>
<dbReference type="SUPFAM" id="SSF57845">
    <property type="entry name" value="B-box zinc-binding domain"/>
    <property type="match status" value="1"/>
</dbReference>
<evidence type="ECO:0000259" key="6">
    <source>
        <dbReference type="PROSITE" id="PS50119"/>
    </source>
</evidence>
<reference evidence="8" key="2">
    <citation type="submission" date="2025-09" db="UniProtKB">
        <authorList>
            <consortium name="Ensembl"/>
        </authorList>
    </citation>
    <scope>IDENTIFICATION</scope>
</reference>
<dbReference type="Proteomes" id="UP000694403">
    <property type="component" value="Unplaced"/>
</dbReference>
<evidence type="ECO:0000256" key="3">
    <source>
        <dbReference type="ARBA" id="ARBA00022833"/>
    </source>
</evidence>
<dbReference type="InterPro" id="IPR001870">
    <property type="entry name" value="B30.2/SPRY"/>
</dbReference>
<dbReference type="FunFam" id="2.60.120.920:FF:000004">
    <property type="entry name" value="Butyrophilin subfamily 1 member A1"/>
    <property type="match status" value="1"/>
</dbReference>
<dbReference type="SMART" id="SM00449">
    <property type="entry name" value="SPRY"/>
    <property type="match status" value="1"/>
</dbReference>
<dbReference type="InterPro" id="IPR043136">
    <property type="entry name" value="B30.2/SPRY_sf"/>
</dbReference>
<evidence type="ECO:0000313" key="8">
    <source>
        <dbReference type="Ensembl" id="ENSCSRP00000021119.1"/>
    </source>
</evidence>
<feature type="domain" description="RING-type" evidence="5">
    <location>
        <begin position="16"/>
        <end position="61"/>
    </location>
</feature>
<dbReference type="Pfam" id="PF00622">
    <property type="entry name" value="SPRY"/>
    <property type="match status" value="1"/>
</dbReference>
<dbReference type="CDD" id="cd12888">
    <property type="entry name" value="SPRY_PRY_TRIM7_like"/>
    <property type="match status" value="1"/>
</dbReference>
<dbReference type="Gene3D" id="3.30.40.10">
    <property type="entry name" value="Zinc/RING finger domain, C3HC4 (zinc finger)"/>
    <property type="match status" value="1"/>
</dbReference>
<dbReference type="InterPro" id="IPR050143">
    <property type="entry name" value="TRIM/RBCC"/>
</dbReference>
<dbReference type="InterPro" id="IPR003879">
    <property type="entry name" value="Butyrophylin_SPRY"/>
</dbReference>
<dbReference type="PROSITE" id="PS50188">
    <property type="entry name" value="B302_SPRY"/>
    <property type="match status" value="1"/>
</dbReference>
<feature type="domain" description="B box-type" evidence="6">
    <location>
        <begin position="93"/>
        <end position="134"/>
    </location>
</feature>
<feature type="domain" description="B30.2/SPRY" evidence="7">
    <location>
        <begin position="252"/>
        <end position="436"/>
    </location>
</feature>
<keyword evidence="2 4" id="KW-0863">Zinc-finger</keyword>
<evidence type="ECO:0000256" key="4">
    <source>
        <dbReference type="PROSITE-ProRule" id="PRU00024"/>
    </source>
</evidence>
<dbReference type="InterPro" id="IPR000315">
    <property type="entry name" value="Znf_B-box"/>
</dbReference>
<accession>A0A8C3T0B3</accession>
<dbReference type="PANTHER" id="PTHR24103">
    <property type="entry name" value="E3 UBIQUITIN-PROTEIN LIGASE TRIM"/>
    <property type="match status" value="1"/>
</dbReference>
<dbReference type="SMART" id="SM00589">
    <property type="entry name" value="PRY"/>
    <property type="match status" value="1"/>
</dbReference>
<dbReference type="SMART" id="SM00336">
    <property type="entry name" value="BBOX"/>
    <property type="match status" value="1"/>
</dbReference>
<dbReference type="Ensembl" id="ENSCSRT00000022053.1">
    <property type="protein sequence ID" value="ENSCSRP00000021119.1"/>
    <property type="gene ID" value="ENSCSRG00000015989.1"/>
</dbReference>
<keyword evidence="3" id="KW-0862">Zinc</keyword>
<dbReference type="PROSITE" id="PS50119">
    <property type="entry name" value="ZF_BBOX"/>
    <property type="match status" value="1"/>
</dbReference>
<dbReference type="AlphaFoldDB" id="A0A8C3T0B3"/>
<dbReference type="InterPro" id="IPR013320">
    <property type="entry name" value="ConA-like_dom_sf"/>
</dbReference>
<dbReference type="InterPro" id="IPR013083">
    <property type="entry name" value="Znf_RING/FYVE/PHD"/>
</dbReference>
<protein>
    <submittedName>
        <fullName evidence="8">Uncharacterized protein</fullName>
    </submittedName>
</protein>
<sequence length="436" mass="48572">MASGTPEQETTQEPTCPICLKYFTKPVSVDCGHNFCRDCITRYCEEWTKGDYGPLCCSVCRARIRTGNHRPNRDLAHIIEKIQEEGLKAGEAGKETVCARHKEKLNLFCEKHGEAVCVVCEKSPEHRSHPVLLLEVAAWKYKMEIVRWQNETVTKLDKEISHLSELIGEMEGKDQQPAREFLQVRLIERHLRSLPREGLALGQSIQGSRTRPVPCPKQVIGHHQGTALCPAVCEALAMSPMCRQHASDLNSRPGQKSGNVPARMGLLGSVRNRPNPDTVYPGLVLSEDRKSVQCGDTRQDLPDNPERFDPVPCVLGCKGFTSGRHCWDVEVGDGGRWAVGVARESLRRKGVIDFNPGGGIWAVERCLDQYQALTSPESPLSLSRNPRRIRVSLDYEAGQVAFCYADNEAPIFTFPPASFAGDRICPWGGINNLHRV</sequence>
<dbReference type="PROSITE" id="PS00518">
    <property type="entry name" value="ZF_RING_1"/>
    <property type="match status" value="1"/>
</dbReference>
<dbReference type="Pfam" id="PF13765">
    <property type="entry name" value="PRY"/>
    <property type="match status" value="1"/>
</dbReference>
<dbReference type="Pfam" id="PF00643">
    <property type="entry name" value="zf-B_box"/>
    <property type="match status" value="1"/>
</dbReference>
<dbReference type="PROSITE" id="PS50089">
    <property type="entry name" value="ZF_RING_2"/>
    <property type="match status" value="1"/>
</dbReference>
<evidence type="ECO:0000256" key="2">
    <source>
        <dbReference type="ARBA" id="ARBA00022771"/>
    </source>
</evidence>
<dbReference type="InterPro" id="IPR006574">
    <property type="entry name" value="PRY"/>
</dbReference>
<dbReference type="Gene3D" id="3.30.160.60">
    <property type="entry name" value="Classic Zinc Finger"/>
    <property type="match status" value="1"/>
</dbReference>
<dbReference type="InterPro" id="IPR001841">
    <property type="entry name" value="Znf_RING"/>
</dbReference>
<evidence type="ECO:0000259" key="7">
    <source>
        <dbReference type="PROSITE" id="PS50188"/>
    </source>
</evidence>
<dbReference type="SMART" id="SM00184">
    <property type="entry name" value="RING"/>
    <property type="match status" value="1"/>
</dbReference>
<dbReference type="InterPro" id="IPR003877">
    <property type="entry name" value="SPRY_dom"/>
</dbReference>
<keyword evidence="9" id="KW-1185">Reference proteome</keyword>
<evidence type="ECO:0000313" key="9">
    <source>
        <dbReference type="Proteomes" id="UP000694403"/>
    </source>
</evidence>
<dbReference type="PRINTS" id="PR01407">
    <property type="entry name" value="BUTYPHLNCDUF"/>
</dbReference>
<dbReference type="GO" id="GO:0008270">
    <property type="term" value="F:zinc ion binding"/>
    <property type="evidence" value="ECO:0007669"/>
    <property type="project" value="UniProtKB-KW"/>
</dbReference>
<evidence type="ECO:0000256" key="1">
    <source>
        <dbReference type="ARBA" id="ARBA00022723"/>
    </source>
</evidence>
<dbReference type="InterPro" id="IPR017907">
    <property type="entry name" value="Znf_RING_CS"/>
</dbReference>
<dbReference type="SUPFAM" id="SSF57850">
    <property type="entry name" value="RING/U-box"/>
    <property type="match status" value="1"/>
</dbReference>
<proteinExistence type="predicted"/>
<evidence type="ECO:0000259" key="5">
    <source>
        <dbReference type="PROSITE" id="PS50089"/>
    </source>
</evidence>
<name>A0A8C3T0B3_CHESE</name>
<dbReference type="Pfam" id="PF15227">
    <property type="entry name" value="zf-C3HC4_4"/>
    <property type="match status" value="1"/>
</dbReference>
<keyword evidence="1" id="KW-0479">Metal-binding</keyword>